<name>A0A947DBT5_9CYAN</name>
<sequence length="255" mass="28101">MKYIKNFEHISRRRSSKRSLIFKRCYQLVLGTVLLTLPLNPVQAQQYIPPTGDPPQTATGSNGSRGNCQGDHGVPLTGLAPALTNHVGQTATTTPTFAWFVPTTQPYRIQLSLYTIDQADLLYEVVYVGSTSEMISSLTIPEEVILESDQRYLWEINLSCDLDSPTYPEFFITEVDIVSPSADLKNALALAQTPLEQVALYAEAGYWYDALNAALGDPEGSSFVQSLLSDLAADETGLQRQYLSKIAEIMGQGDR</sequence>
<reference evidence="2" key="1">
    <citation type="submission" date="2020-11" db="EMBL/GenBank/DDBJ databases">
        <authorList>
            <person name="Konstantinou D."/>
            <person name="Gkelis S."/>
            <person name="Popin R."/>
            <person name="Fewer D."/>
            <person name="Sivonen K."/>
        </authorList>
    </citation>
    <scope>NUCLEOTIDE SEQUENCE</scope>
    <source>
        <strain evidence="2">TAU-MAC 1115</strain>
    </source>
</reference>
<dbReference type="Pfam" id="PF06051">
    <property type="entry name" value="DUF928"/>
    <property type="match status" value="1"/>
</dbReference>
<evidence type="ECO:0000313" key="3">
    <source>
        <dbReference type="Proteomes" id="UP000717364"/>
    </source>
</evidence>
<keyword evidence="3" id="KW-1185">Reference proteome</keyword>
<dbReference type="InterPro" id="IPR010328">
    <property type="entry name" value="DUF928"/>
</dbReference>
<feature type="region of interest" description="Disordered" evidence="1">
    <location>
        <begin position="46"/>
        <end position="71"/>
    </location>
</feature>
<accession>A0A947DBT5</accession>
<protein>
    <submittedName>
        <fullName evidence="2">DUF928 domain-containing protein</fullName>
    </submittedName>
</protein>
<proteinExistence type="predicted"/>
<gene>
    <name evidence="2" type="ORF">IXB50_01220</name>
</gene>
<feature type="compositionally biased region" description="Polar residues" evidence="1">
    <location>
        <begin position="46"/>
        <end position="67"/>
    </location>
</feature>
<comment type="caution">
    <text evidence="2">The sequence shown here is derived from an EMBL/GenBank/DDBJ whole genome shotgun (WGS) entry which is preliminary data.</text>
</comment>
<dbReference type="Proteomes" id="UP000717364">
    <property type="component" value="Unassembled WGS sequence"/>
</dbReference>
<organism evidence="2 3">
    <name type="scientific">Leptothoe spongobia TAU-MAC 1115</name>
    <dbReference type="NCBI Taxonomy" id="1967444"/>
    <lineage>
        <taxon>Bacteria</taxon>
        <taxon>Bacillati</taxon>
        <taxon>Cyanobacteriota</taxon>
        <taxon>Cyanophyceae</taxon>
        <taxon>Nodosilineales</taxon>
        <taxon>Cymatolegaceae</taxon>
        <taxon>Leptothoe</taxon>
        <taxon>Leptothoe spongobia</taxon>
    </lineage>
</organism>
<evidence type="ECO:0000313" key="2">
    <source>
        <dbReference type="EMBL" id="MBT9314043.1"/>
    </source>
</evidence>
<dbReference type="EMBL" id="JADOES010000002">
    <property type="protein sequence ID" value="MBT9314043.1"/>
    <property type="molecule type" value="Genomic_DNA"/>
</dbReference>
<dbReference type="RefSeq" id="WP_215607113.1">
    <property type="nucleotide sequence ID" value="NZ_JADOES010000002.1"/>
</dbReference>
<dbReference type="AlphaFoldDB" id="A0A947DBT5"/>
<reference evidence="2" key="2">
    <citation type="journal article" date="2021" name="Mar. Drugs">
        <title>Genome Reduction and Secondary Metabolism of the Marine Sponge-Associated Cyanobacterium Leptothoe.</title>
        <authorList>
            <person name="Konstantinou D."/>
            <person name="Popin R.V."/>
            <person name="Fewer D.P."/>
            <person name="Sivonen K."/>
            <person name="Gkelis S."/>
        </authorList>
    </citation>
    <scope>NUCLEOTIDE SEQUENCE</scope>
    <source>
        <strain evidence="2">TAU-MAC 1115</strain>
    </source>
</reference>
<evidence type="ECO:0000256" key="1">
    <source>
        <dbReference type="SAM" id="MobiDB-lite"/>
    </source>
</evidence>